<gene>
    <name evidence="7" type="ORF">RRF57_008610</name>
</gene>
<reference evidence="7 8" key="1">
    <citation type="submission" date="2023-10" db="EMBL/GenBank/DDBJ databases">
        <title>Draft genome sequence of Xylaria bambusicola isolate GMP-LS, the root and basal stem rot pathogen of sugarcane in Indonesia.</title>
        <authorList>
            <person name="Selvaraj P."/>
            <person name="Muralishankar V."/>
            <person name="Muruganantham S."/>
            <person name="Sp S."/>
            <person name="Haryani S."/>
            <person name="Lau K.J.X."/>
            <person name="Naqvi N.I."/>
        </authorList>
    </citation>
    <scope>NUCLEOTIDE SEQUENCE [LARGE SCALE GENOMIC DNA]</scope>
    <source>
        <strain evidence="7">GMP-LS</strain>
    </source>
</reference>
<dbReference type="GO" id="GO:0005739">
    <property type="term" value="C:mitochondrion"/>
    <property type="evidence" value="ECO:0007669"/>
    <property type="project" value="UniProtKB-SubCell"/>
</dbReference>
<evidence type="ECO:0000256" key="6">
    <source>
        <dbReference type="SAM" id="MobiDB-lite"/>
    </source>
</evidence>
<dbReference type="Gene3D" id="1.20.5.500">
    <property type="entry name" value="Single helix bin"/>
    <property type="match status" value="1"/>
</dbReference>
<evidence type="ECO:0000256" key="2">
    <source>
        <dbReference type="ARBA" id="ARBA00010901"/>
    </source>
</evidence>
<keyword evidence="8" id="KW-1185">Reference proteome</keyword>
<evidence type="ECO:0000256" key="4">
    <source>
        <dbReference type="RuleBase" id="RU368087"/>
    </source>
</evidence>
<dbReference type="AlphaFoldDB" id="A0AAN7UU69"/>
<keyword evidence="3" id="KW-0496">Mitochondrion</keyword>
<feature type="region of interest" description="Disordered" evidence="6">
    <location>
        <begin position="58"/>
        <end position="77"/>
    </location>
</feature>
<evidence type="ECO:0000256" key="3">
    <source>
        <dbReference type="ARBA" id="ARBA00023128"/>
    </source>
</evidence>
<organism evidence="7 8">
    <name type="scientific">Xylaria bambusicola</name>
    <dbReference type="NCBI Taxonomy" id="326684"/>
    <lineage>
        <taxon>Eukaryota</taxon>
        <taxon>Fungi</taxon>
        <taxon>Dikarya</taxon>
        <taxon>Ascomycota</taxon>
        <taxon>Pezizomycotina</taxon>
        <taxon>Sordariomycetes</taxon>
        <taxon>Xylariomycetidae</taxon>
        <taxon>Xylariales</taxon>
        <taxon>Xylariaceae</taxon>
        <taxon>Xylaria</taxon>
    </lineage>
</organism>
<evidence type="ECO:0000256" key="1">
    <source>
        <dbReference type="ARBA" id="ARBA00004173"/>
    </source>
</evidence>
<sequence length="151" mass="16778">MFRQTLTKIPSRGLATPVSRTFSTTVRAMAAGDTGAPPKTGGQGTYLRPLMKCAYNGGNSGGNPGIRHSHDIPPSPSILQPIDAFQRREKANEDYAIRQREKEKLMELRKKIAEQKDHLQKLSDHIGLMLIFLLFPSFSDELTKEQGGEQN</sequence>
<evidence type="ECO:0000313" key="7">
    <source>
        <dbReference type="EMBL" id="KAK5632896.1"/>
    </source>
</evidence>
<protein>
    <recommendedName>
        <fullName evidence="4">ATPase inhibitor, mitochondrial</fullName>
    </recommendedName>
</protein>
<name>A0AAN7UU69_9PEZI</name>
<comment type="caution">
    <text evidence="7">The sequence shown here is derived from an EMBL/GenBank/DDBJ whole genome shotgun (WGS) entry which is preliminary data.</text>
</comment>
<keyword evidence="5" id="KW-0175">Coiled coil</keyword>
<dbReference type="EMBL" id="JAWHQM010000028">
    <property type="protein sequence ID" value="KAK5632896.1"/>
    <property type="molecule type" value="Genomic_DNA"/>
</dbReference>
<evidence type="ECO:0000256" key="5">
    <source>
        <dbReference type="SAM" id="Coils"/>
    </source>
</evidence>
<comment type="similarity">
    <text evidence="2 4">Belongs to the ATPase inhibitor family.</text>
</comment>
<comment type="function">
    <text evidence="4">Inhibits the enzyme activity of ATPase.</text>
</comment>
<accession>A0AAN7UU69</accession>
<dbReference type="Pfam" id="PF04568">
    <property type="entry name" value="IATP"/>
    <property type="match status" value="1"/>
</dbReference>
<evidence type="ECO:0000313" key="8">
    <source>
        <dbReference type="Proteomes" id="UP001305414"/>
    </source>
</evidence>
<dbReference type="GO" id="GO:0042030">
    <property type="term" value="F:ATPase inhibitor activity"/>
    <property type="evidence" value="ECO:0007669"/>
    <property type="project" value="InterPro"/>
</dbReference>
<dbReference type="Proteomes" id="UP001305414">
    <property type="component" value="Unassembled WGS sequence"/>
</dbReference>
<comment type="subcellular location">
    <subcellularLocation>
        <location evidence="1">Mitochondrion</location>
    </subcellularLocation>
</comment>
<dbReference type="InterPro" id="IPR007648">
    <property type="entry name" value="ATPase_inhibitor_mt"/>
</dbReference>
<feature type="coiled-coil region" evidence="5">
    <location>
        <begin position="88"/>
        <end position="125"/>
    </location>
</feature>
<proteinExistence type="inferred from homology"/>